<feature type="transmembrane region" description="Helical" evidence="1">
    <location>
        <begin position="342"/>
        <end position="361"/>
    </location>
</feature>
<evidence type="ECO:0008006" key="4">
    <source>
        <dbReference type="Google" id="ProtNLM"/>
    </source>
</evidence>
<dbReference type="AlphaFoldDB" id="Q7UI84"/>
<keyword evidence="1" id="KW-0812">Transmembrane</keyword>
<feature type="transmembrane region" description="Helical" evidence="1">
    <location>
        <begin position="164"/>
        <end position="184"/>
    </location>
</feature>
<dbReference type="EMBL" id="BX294155">
    <property type="protein sequence ID" value="CAD77730.1"/>
    <property type="molecule type" value="Genomic_DNA"/>
</dbReference>
<feature type="transmembrane region" description="Helical" evidence="1">
    <location>
        <begin position="504"/>
        <end position="523"/>
    </location>
</feature>
<dbReference type="KEGG" id="rba:RB12692"/>
<name>Q7UI84_RHOBA</name>
<keyword evidence="1" id="KW-1133">Transmembrane helix</keyword>
<dbReference type="EnsemblBacteria" id="CAD77730">
    <property type="protein sequence ID" value="CAD77730"/>
    <property type="gene ID" value="RB12692"/>
</dbReference>
<dbReference type="Proteomes" id="UP000001025">
    <property type="component" value="Chromosome"/>
</dbReference>
<dbReference type="eggNOG" id="COG2252">
    <property type="taxonomic scope" value="Bacteria"/>
</dbReference>
<sequence length="590" mass="62612">MIIAPWLHGVWNPVRTRAPSARQPAPFVNNRFFMSGAEQTTGQNSRGMWWATTGDINAFFGLMLDNVAGLLLMTALLAGFGLPAEFTVTHMVPGTALGVMLGDIAFFFIALRMGRQQNRDDVTAMPLGLDTPSTFGMILLVLGPAFLAARAGGMSELEAARHTWHIGIWCTVMCGVLKLILAPFGQVVRDAIPRAGLLGSLAAIALVLISFFPLTHILGSPLPGLLALVMVLGTLIAHVPLPGRTPGTLGALIVAGGVYYLLCLIGVAGYELPTTQPTVWFPTQWMESWQGTWWGAFPDAVPFLPFVLPFALATVVGGIDCTESAASAGDEYDARTVLGVEAAATFLAGLSGGVIQTTPYIGHPAYKAMGGRAAYTLATALLVGSAGVVGYFALLNAWIPAPAVYPILVFVGLEITSQTFMATPRKHYAAVVIACLPALAYLAMSLPDRIFGDSLMIQGGYTMASLEGGPLKHDLQTLRMLSNGFIVTGLLWSWMLASMIDRKLILAGVVMLGAAMLTCFGVMHSPIEGNRLFVPFLFDETSSLGLPAQYVPAVMEYVAGYAVTGAFLIAWSVFLPKVVSDDEVAGVNGH</sequence>
<gene>
    <name evidence="2" type="ordered locus">RB12692</name>
</gene>
<proteinExistence type="predicted"/>
<dbReference type="OrthoDB" id="3320984at2"/>
<dbReference type="PANTHER" id="PTHR31610:SF0">
    <property type="entry name" value="SLC26A_SULP TRANSPORTER DOMAIN-CONTAINING PROTEIN"/>
    <property type="match status" value="1"/>
</dbReference>
<dbReference type="PATRIC" id="fig|243090.15.peg.6157"/>
<feature type="transmembrane region" description="Helical" evidence="1">
    <location>
        <begin position="557"/>
        <end position="575"/>
    </location>
</feature>
<feature type="transmembrane region" description="Helical" evidence="1">
    <location>
        <begin position="480"/>
        <end position="497"/>
    </location>
</feature>
<organism evidence="2 3">
    <name type="scientific">Rhodopirellula baltica (strain DSM 10527 / NCIMB 13988 / SH1)</name>
    <dbReference type="NCBI Taxonomy" id="243090"/>
    <lineage>
        <taxon>Bacteria</taxon>
        <taxon>Pseudomonadati</taxon>
        <taxon>Planctomycetota</taxon>
        <taxon>Planctomycetia</taxon>
        <taxon>Pirellulales</taxon>
        <taxon>Pirellulaceae</taxon>
        <taxon>Rhodopirellula</taxon>
    </lineage>
</organism>
<dbReference type="InParanoid" id="Q7UI84"/>
<feature type="transmembrane region" description="Helical" evidence="1">
    <location>
        <begin position="196"/>
        <end position="218"/>
    </location>
</feature>
<protein>
    <recommendedName>
        <fullName evidence="4">Xanthine/uracil/vitamin C permease</fullName>
    </recommendedName>
</protein>
<feature type="transmembrane region" description="Helical" evidence="1">
    <location>
        <begin position="248"/>
        <end position="270"/>
    </location>
</feature>
<reference evidence="2 3" key="1">
    <citation type="journal article" date="2003" name="Proc. Natl. Acad. Sci. U.S.A.">
        <title>Complete genome sequence of the marine planctomycete Pirellula sp. strain 1.</title>
        <authorList>
            <person name="Gloeckner F.O."/>
            <person name="Kube M."/>
            <person name="Bauer M."/>
            <person name="Teeling H."/>
            <person name="Lombardot T."/>
            <person name="Ludwig W."/>
            <person name="Gade D."/>
            <person name="Beck A."/>
            <person name="Borzym K."/>
            <person name="Heitmann K."/>
            <person name="Rabus R."/>
            <person name="Schlesner H."/>
            <person name="Amann R."/>
            <person name="Reinhardt R."/>
        </authorList>
    </citation>
    <scope>NUCLEOTIDE SEQUENCE [LARGE SCALE GENOMIC DNA]</scope>
    <source>
        <strain evidence="3">DSM 10527 / NCIMB 13988 / SH1</strain>
    </source>
</reference>
<evidence type="ECO:0000313" key="2">
    <source>
        <dbReference type="EMBL" id="CAD77730.1"/>
    </source>
</evidence>
<keyword evidence="3" id="KW-1185">Reference proteome</keyword>
<feature type="transmembrane region" description="Helical" evidence="1">
    <location>
        <begin position="373"/>
        <end position="393"/>
    </location>
</feature>
<dbReference type="PANTHER" id="PTHR31610">
    <property type="entry name" value="SLR0360 PROTEIN"/>
    <property type="match status" value="1"/>
</dbReference>
<accession>Q7UI84</accession>
<feature type="transmembrane region" description="Helical" evidence="1">
    <location>
        <begin position="132"/>
        <end position="152"/>
    </location>
</feature>
<evidence type="ECO:0000313" key="3">
    <source>
        <dbReference type="Proteomes" id="UP000001025"/>
    </source>
</evidence>
<keyword evidence="1" id="KW-0472">Membrane</keyword>
<feature type="transmembrane region" description="Helical" evidence="1">
    <location>
        <begin position="56"/>
        <end position="80"/>
    </location>
</feature>
<dbReference type="HOGENOM" id="CLU_020957_1_0_0"/>
<evidence type="ECO:0000256" key="1">
    <source>
        <dbReference type="SAM" id="Phobius"/>
    </source>
</evidence>
<feature type="transmembrane region" description="Helical" evidence="1">
    <location>
        <begin position="224"/>
        <end position="241"/>
    </location>
</feature>
<feature type="transmembrane region" description="Helical" evidence="1">
    <location>
        <begin position="92"/>
        <end position="111"/>
    </location>
</feature>
<feature type="transmembrane region" description="Helical" evidence="1">
    <location>
        <begin position="428"/>
        <end position="446"/>
    </location>
</feature>
<dbReference type="STRING" id="243090.RB12692"/>